<comment type="catalytic activity">
    <reaction evidence="13">
        <text>Preferential cleavage: (Ac)2-L-Lys-D-Ala-|-D-Ala. Also transpeptidation of peptidyl-alanyl moieties that are N-acyl substituents of D-alanine.</text>
        <dbReference type="EC" id="3.4.16.4"/>
    </reaction>
</comment>
<accession>A0ABU4G9C9</accession>
<dbReference type="PANTHER" id="PTHR32282:SF11">
    <property type="entry name" value="PENICILLIN-BINDING PROTEIN 1B"/>
    <property type="match status" value="1"/>
</dbReference>
<evidence type="ECO:0000256" key="13">
    <source>
        <dbReference type="ARBA" id="ARBA00034000"/>
    </source>
</evidence>
<evidence type="ECO:0000256" key="2">
    <source>
        <dbReference type="ARBA" id="ARBA00022475"/>
    </source>
</evidence>
<dbReference type="GO" id="GO:0016757">
    <property type="term" value="F:glycosyltransferase activity"/>
    <property type="evidence" value="ECO:0007669"/>
    <property type="project" value="UniProtKB-KW"/>
</dbReference>
<evidence type="ECO:0000256" key="12">
    <source>
        <dbReference type="ARBA" id="ARBA00023316"/>
    </source>
</evidence>
<dbReference type="Pfam" id="PF00905">
    <property type="entry name" value="Transpeptidase"/>
    <property type="match status" value="1"/>
</dbReference>
<sequence>MRQVTGLLLILLLFPLLYVIQQGIVKEWNDSKQLQDSMHNTIALTEPFVPIPISMTDRDGRVFAEEYVEWRQPLTLDEIPLFARDLFLTSEDKGFFEHRGYDIAAIFRAFAVNAVNDDLQQGGSTITQQVVRMRFLTNEKTYERKFKELLYAAELEKHASKEEILEMYMNEMFFGNQAYGIGAAATFYFSRPISELTHAELAFLAAIPNNPSRYDPLKHFDKTKKRQELLLSVLANNDIISAEEATALQQEPIQLHVKRKANEHTMYSSYVLAELEKLIGRVEGFEHKIRQAKTDDEKQLHKDALKRRTAEVMTSGIQIETALHSKKQRSDEARMSALVTPKDLQAGAVVIDNVTKEIVSLYGGKDFQKGDFNRAYRAIRQPGSAMKPLLVYAPYLESGPYNERTPIDSSAICIGAYCPQNIGGYTYGTTTLKEAFRHSHNTAAVRLLRKVGIEKAFGYLQPFQFEHITKADYTYPAALGGFQVGVTPLELASAYSSFVDGTYVEPHAIRTVKSRSGDILYRWEEQPVEVWSPSTTATIRTLLEDVVVNGTGKGITYRTTYTGAKTGTTDRYKDLWVAGLNDAYTTAVWIGFDKPASIEKYSKVKIHLQAFNALSSESHP</sequence>
<dbReference type="InterPro" id="IPR050396">
    <property type="entry name" value="Glycosyltr_51/Transpeptidase"/>
</dbReference>
<protein>
    <submittedName>
        <fullName evidence="17">Transglycosylase domain-containing protein</fullName>
        <ecNumber evidence="17">2.4.-.-</ecNumber>
    </submittedName>
</protein>
<dbReference type="PANTHER" id="PTHR32282">
    <property type="entry name" value="BINDING PROTEIN TRANSPEPTIDASE, PUTATIVE-RELATED"/>
    <property type="match status" value="1"/>
</dbReference>
<name>A0ABU4G9C9_9BACL</name>
<keyword evidence="18" id="KW-1185">Reference proteome</keyword>
<comment type="subcellular location">
    <subcellularLocation>
        <location evidence="1">Cell membrane</location>
    </subcellularLocation>
</comment>
<gene>
    <name evidence="17" type="ORF">QT711_10245</name>
</gene>
<dbReference type="Gene3D" id="1.10.3810.10">
    <property type="entry name" value="Biosynthetic peptidoglycan transglycosylase-like"/>
    <property type="match status" value="1"/>
</dbReference>
<dbReference type="InterPro" id="IPR012338">
    <property type="entry name" value="Beta-lactam/transpept-like"/>
</dbReference>
<evidence type="ECO:0000313" key="17">
    <source>
        <dbReference type="EMBL" id="MDW0113568.1"/>
    </source>
</evidence>
<dbReference type="SUPFAM" id="SSF53955">
    <property type="entry name" value="Lysozyme-like"/>
    <property type="match status" value="1"/>
</dbReference>
<dbReference type="Gene3D" id="3.40.710.10">
    <property type="entry name" value="DD-peptidase/beta-lactamase superfamily"/>
    <property type="match status" value="1"/>
</dbReference>
<evidence type="ECO:0000256" key="10">
    <source>
        <dbReference type="ARBA" id="ARBA00023136"/>
    </source>
</evidence>
<comment type="catalytic activity">
    <reaction evidence="14">
        <text>[GlcNAc-(1-&gt;4)-Mur2Ac(oyl-L-Ala-gamma-D-Glu-L-Lys-D-Ala-D-Ala)](n)-di-trans,octa-cis-undecaprenyl diphosphate + beta-D-GlcNAc-(1-&gt;4)-Mur2Ac(oyl-L-Ala-gamma-D-Glu-L-Lys-D-Ala-D-Ala)-di-trans,octa-cis-undecaprenyl diphosphate = [GlcNAc-(1-&gt;4)-Mur2Ac(oyl-L-Ala-gamma-D-Glu-L-Lys-D-Ala-D-Ala)](n+1)-di-trans,octa-cis-undecaprenyl diphosphate + di-trans,octa-cis-undecaprenyl diphosphate + H(+)</text>
        <dbReference type="Rhea" id="RHEA:23708"/>
        <dbReference type="Rhea" id="RHEA-COMP:9602"/>
        <dbReference type="Rhea" id="RHEA-COMP:9603"/>
        <dbReference type="ChEBI" id="CHEBI:15378"/>
        <dbReference type="ChEBI" id="CHEBI:58405"/>
        <dbReference type="ChEBI" id="CHEBI:60033"/>
        <dbReference type="ChEBI" id="CHEBI:78435"/>
        <dbReference type="EC" id="2.4.99.28"/>
    </reaction>
</comment>
<dbReference type="RefSeq" id="WP_317943999.1">
    <property type="nucleotide sequence ID" value="NZ_JAUBDI010000008.1"/>
</dbReference>
<feature type="domain" description="Penicillin-binding protein transpeptidase" evidence="15">
    <location>
        <begin position="347"/>
        <end position="591"/>
    </location>
</feature>
<dbReference type="InterPro" id="IPR036950">
    <property type="entry name" value="PBP_transglycosylase"/>
</dbReference>
<dbReference type="InterPro" id="IPR023346">
    <property type="entry name" value="Lysozyme-like_dom_sf"/>
</dbReference>
<evidence type="ECO:0000256" key="5">
    <source>
        <dbReference type="ARBA" id="ARBA00022676"/>
    </source>
</evidence>
<evidence type="ECO:0000256" key="8">
    <source>
        <dbReference type="ARBA" id="ARBA00022960"/>
    </source>
</evidence>
<reference evidence="17 18" key="1">
    <citation type="submission" date="2023-06" db="EMBL/GenBank/DDBJ databases">
        <title>Sporosarcina sp. nov., isolated from Korean traditional fermented seafood 'Jeotgal'.</title>
        <authorList>
            <person name="Yang A.I."/>
            <person name="Shin N.-R."/>
        </authorList>
    </citation>
    <scope>NUCLEOTIDE SEQUENCE [LARGE SCALE GENOMIC DNA]</scope>
    <source>
        <strain evidence="17 18">KCTC13119</strain>
    </source>
</reference>
<dbReference type="EC" id="2.4.-.-" evidence="17"/>
<keyword evidence="10" id="KW-0472">Membrane</keyword>
<evidence type="ECO:0000256" key="4">
    <source>
        <dbReference type="ARBA" id="ARBA00022670"/>
    </source>
</evidence>
<dbReference type="InterPro" id="IPR001460">
    <property type="entry name" value="PCN-bd_Tpept"/>
</dbReference>
<dbReference type="Pfam" id="PF00912">
    <property type="entry name" value="Transgly"/>
    <property type="match status" value="1"/>
</dbReference>
<dbReference type="Proteomes" id="UP001282284">
    <property type="component" value="Unassembled WGS sequence"/>
</dbReference>
<evidence type="ECO:0000259" key="16">
    <source>
        <dbReference type="Pfam" id="PF00912"/>
    </source>
</evidence>
<keyword evidence="6 17" id="KW-0808">Transferase</keyword>
<keyword evidence="11" id="KW-0511">Multifunctional enzyme</keyword>
<evidence type="ECO:0000256" key="9">
    <source>
        <dbReference type="ARBA" id="ARBA00022984"/>
    </source>
</evidence>
<dbReference type="InterPro" id="IPR001264">
    <property type="entry name" value="Glyco_trans_51"/>
</dbReference>
<keyword evidence="9" id="KW-0573">Peptidoglycan synthesis</keyword>
<evidence type="ECO:0000256" key="1">
    <source>
        <dbReference type="ARBA" id="ARBA00004236"/>
    </source>
</evidence>
<evidence type="ECO:0000256" key="6">
    <source>
        <dbReference type="ARBA" id="ARBA00022679"/>
    </source>
</evidence>
<keyword evidence="12" id="KW-0961">Cell wall biogenesis/degradation</keyword>
<keyword evidence="2" id="KW-1003">Cell membrane</keyword>
<evidence type="ECO:0000256" key="14">
    <source>
        <dbReference type="ARBA" id="ARBA00049902"/>
    </source>
</evidence>
<keyword evidence="7" id="KW-0378">Hydrolase</keyword>
<keyword evidence="4" id="KW-0645">Protease</keyword>
<comment type="caution">
    <text evidence="17">The sequence shown here is derived from an EMBL/GenBank/DDBJ whole genome shotgun (WGS) entry which is preliminary data.</text>
</comment>
<organism evidence="17 18">
    <name type="scientific">Sporosarcina saromensis</name>
    <dbReference type="NCBI Taxonomy" id="359365"/>
    <lineage>
        <taxon>Bacteria</taxon>
        <taxon>Bacillati</taxon>
        <taxon>Bacillota</taxon>
        <taxon>Bacilli</taxon>
        <taxon>Bacillales</taxon>
        <taxon>Caryophanaceae</taxon>
        <taxon>Sporosarcina</taxon>
    </lineage>
</organism>
<evidence type="ECO:0000256" key="3">
    <source>
        <dbReference type="ARBA" id="ARBA00022645"/>
    </source>
</evidence>
<keyword evidence="5 17" id="KW-0328">Glycosyltransferase</keyword>
<evidence type="ECO:0000313" key="18">
    <source>
        <dbReference type="Proteomes" id="UP001282284"/>
    </source>
</evidence>
<dbReference type="SUPFAM" id="SSF56601">
    <property type="entry name" value="beta-lactamase/transpeptidase-like"/>
    <property type="match status" value="1"/>
</dbReference>
<evidence type="ECO:0000256" key="11">
    <source>
        <dbReference type="ARBA" id="ARBA00023268"/>
    </source>
</evidence>
<dbReference type="EMBL" id="JAUBDI010000008">
    <property type="protein sequence ID" value="MDW0113568.1"/>
    <property type="molecule type" value="Genomic_DNA"/>
</dbReference>
<feature type="domain" description="Glycosyl transferase family 51" evidence="16">
    <location>
        <begin position="63"/>
        <end position="232"/>
    </location>
</feature>
<proteinExistence type="predicted"/>
<keyword evidence="3" id="KW-0121">Carboxypeptidase</keyword>
<evidence type="ECO:0000259" key="15">
    <source>
        <dbReference type="Pfam" id="PF00905"/>
    </source>
</evidence>
<evidence type="ECO:0000256" key="7">
    <source>
        <dbReference type="ARBA" id="ARBA00022801"/>
    </source>
</evidence>
<keyword evidence="8" id="KW-0133">Cell shape</keyword>